<evidence type="ECO:0000256" key="1">
    <source>
        <dbReference type="ARBA" id="ARBA00007189"/>
    </source>
</evidence>
<dbReference type="Pfam" id="PF10087">
    <property type="entry name" value="DUF2325"/>
    <property type="match status" value="1"/>
</dbReference>
<dbReference type="Proteomes" id="UP000013232">
    <property type="component" value="Unassembled WGS sequence"/>
</dbReference>
<organism evidence="2 3">
    <name type="scientific">Thauera linaloolentis (strain DSM 12138 / JCM 21573 / CCUG 41526 / CIP 105981 / IAM 15112 / NBRC 102519 / 47Lol)</name>
    <dbReference type="NCBI Taxonomy" id="1123367"/>
    <lineage>
        <taxon>Bacteria</taxon>
        <taxon>Pseudomonadati</taxon>
        <taxon>Pseudomonadota</taxon>
        <taxon>Betaproteobacteria</taxon>
        <taxon>Rhodocyclales</taxon>
        <taxon>Zoogloeaceae</taxon>
        <taxon>Thauera</taxon>
    </lineage>
</organism>
<dbReference type="InterPro" id="IPR016772">
    <property type="entry name" value="UCP020408"/>
</dbReference>
<keyword evidence="3" id="KW-1185">Reference proteome</keyword>
<protein>
    <recommendedName>
        <fullName evidence="4">DUF2325 domain-containing protein</fullName>
    </recommendedName>
</protein>
<dbReference type="RefSeq" id="WP_004333000.1">
    <property type="nucleotide sequence ID" value="NZ_AMXE01000003.1"/>
</dbReference>
<dbReference type="eggNOG" id="ENOG5032RG4">
    <property type="taxonomic scope" value="Bacteria"/>
</dbReference>
<evidence type="ECO:0000313" key="2">
    <source>
        <dbReference type="EMBL" id="ENO90378.1"/>
    </source>
</evidence>
<gene>
    <name evidence="2" type="ORF">C666_01850</name>
</gene>
<name>N6Z7U5_THAL4</name>
<dbReference type="STRING" id="1123367.GCA_000621305_01831"/>
<evidence type="ECO:0000313" key="3">
    <source>
        <dbReference type="Proteomes" id="UP000013232"/>
    </source>
</evidence>
<dbReference type="EMBL" id="AMXE01000003">
    <property type="protein sequence ID" value="ENO90378.1"/>
    <property type="molecule type" value="Genomic_DNA"/>
</dbReference>
<proteinExistence type="inferred from homology"/>
<comment type="caution">
    <text evidence="2">The sequence shown here is derived from an EMBL/GenBank/DDBJ whole genome shotgun (WGS) entry which is preliminary data.</text>
</comment>
<sequence length="206" mass="23108">MQYAKHDFDKLAREHHVLMRDYGRVQLRCSEQLHAQALEIKRLEAQVMRLRADVVLRVTALAWEREDRAALEAAIPGLPKRITLVRHVETLLARIQVLMRERLHWERPHGAAPPVEEVAPLPAMLPHPDGPEALEASLHAADLVICQTGCLSHGDYWRVQDYCKRMNKTCVLVEQAEVLGIARTRKAGAGELQVLSLASDPSGTSA</sequence>
<dbReference type="AlphaFoldDB" id="N6Z7U5"/>
<evidence type="ECO:0008006" key="4">
    <source>
        <dbReference type="Google" id="ProtNLM"/>
    </source>
</evidence>
<reference evidence="2 3" key="1">
    <citation type="submission" date="2012-09" db="EMBL/GenBank/DDBJ databases">
        <title>Draft Genome Sequences of 6 Strains from Genus Thauera.</title>
        <authorList>
            <person name="Liu B."/>
            <person name="Shapleigh J.P."/>
            <person name="Frostegard A.H."/>
        </authorList>
    </citation>
    <scope>NUCLEOTIDE SEQUENCE [LARGE SCALE GENOMIC DNA]</scope>
    <source>
        <strain evidence="3">47Lol / DSM 12138</strain>
    </source>
</reference>
<dbReference type="OrthoDB" id="5296275at2"/>
<accession>N6Z7U5</accession>
<comment type="similarity">
    <text evidence="1">Belongs to the UPF0751 family.</text>
</comment>